<keyword evidence="4" id="KW-1003">Cell membrane</keyword>
<feature type="transmembrane region" description="Helical" evidence="8">
    <location>
        <begin position="126"/>
        <end position="145"/>
    </location>
</feature>
<feature type="transmembrane region" description="Helical" evidence="8">
    <location>
        <begin position="281"/>
        <end position="306"/>
    </location>
</feature>
<dbReference type="PANTHER" id="PTHR30472">
    <property type="entry name" value="FERRIC ENTEROBACTIN TRANSPORT SYSTEM PERMEASE PROTEIN"/>
    <property type="match status" value="1"/>
</dbReference>
<reference evidence="9 10" key="1">
    <citation type="submission" date="2020-04" db="EMBL/GenBank/DDBJ databases">
        <title>Novel Paenibacillus strain UniB2 isolated from commercial digestive syrup.</title>
        <authorList>
            <person name="Thorat V."/>
            <person name="Kirdat K."/>
            <person name="Tiwarekar B."/>
            <person name="Yadav A."/>
        </authorList>
    </citation>
    <scope>NUCLEOTIDE SEQUENCE [LARGE SCALE GENOMIC DNA]</scope>
    <source>
        <strain evidence="9 10">UniB2</strain>
    </source>
</reference>
<feature type="transmembrane region" description="Helical" evidence="8">
    <location>
        <begin position="230"/>
        <end position="252"/>
    </location>
</feature>
<evidence type="ECO:0000256" key="4">
    <source>
        <dbReference type="ARBA" id="ARBA00022475"/>
    </source>
</evidence>
<dbReference type="InterPro" id="IPR037294">
    <property type="entry name" value="ABC_BtuC-like"/>
</dbReference>
<evidence type="ECO:0000256" key="6">
    <source>
        <dbReference type="ARBA" id="ARBA00022989"/>
    </source>
</evidence>
<evidence type="ECO:0000256" key="1">
    <source>
        <dbReference type="ARBA" id="ARBA00004651"/>
    </source>
</evidence>
<organism evidence="9 10">
    <name type="scientific">Paenibacillus albicereus</name>
    <dbReference type="NCBI Taxonomy" id="2726185"/>
    <lineage>
        <taxon>Bacteria</taxon>
        <taxon>Bacillati</taxon>
        <taxon>Bacillota</taxon>
        <taxon>Bacilli</taxon>
        <taxon>Bacillales</taxon>
        <taxon>Paenibacillaceae</taxon>
        <taxon>Paenibacillus</taxon>
    </lineage>
</organism>
<keyword evidence="10" id="KW-1185">Reference proteome</keyword>
<dbReference type="InterPro" id="IPR000522">
    <property type="entry name" value="ABC_transptr_permease_BtuC"/>
</dbReference>
<dbReference type="AlphaFoldDB" id="A0A6H2GSJ7"/>
<comment type="similarity">
    <text evidence="2">Belongs to the binding-protein-dependent transport system permease family. FecCD subfamily.</text>
</comment>
<accession>A0A6H2GSJ7</accession>
<keyword evidence="3" id="KW-0813">Transport</keyword>
<evidence type="ECO:0000256" key="2">
    <source>
        <dbReference type="ARBA" id="ARBA00007935"/>
    </source>
</evidence>
<dbReference type="Proteomes" id="UP000502136">
    <property type="component" value="Chromosome"/>
</dbReference>
<feature type="transmembrane region" description="Helical" evidence="8">
    <location>
        <begin position="351"/>
        <end position="368"/>
    </location>
</feature>
<evidence type="ECO:0000313" key="9">
    <source>
        <dbReference type="EMBL" id="QJC50329.1"/>
    </source>
</evidence>
<dbReference type="GO" id="GO:0005886">
    <property type="term" value="C:plasma membrane"/>
    <property type="evidence" value="ECO:0007669"/>
    <property type="project" value="UniProtKB-SubCell"/>
</dbReference>
<dbReference type="CDD" id="cd06550">
    <property type="entry name" value="TM_ABC_iron-siderophores_like"/>
    <property type="match status" value="1"/>
</dbReference>
<sequence>MPESSQRHPDDARAVGESGRRTALLASAAAPASGKGSRRAFRLAVLGAAAAILLIALLGVTTGEFALSVPDALRTLAGGAADADQRLVVFGFRLPRIVLAALVGLSLGAAGAAVQSLTRNGLADPGILGINAGAGLAVVLFMLALRDIVRLEGLAAVMTMPLYGTVGGLAAGGLIFALARSRGSLDPQKLLLVGIAVTSGFGAATLYLSLKMNPQDFERAAVWLSGSLNSANWLYVLAVLPWVLLLLPALWAKSRMLDLMRLSDESLSGLGVALKRERRTLLLLSAGLVAAGVAVSGSIGFVGLIAPHMAARLAGLSHRRLLPLSALLGAALVMAGDYVGRTAFSPSELPAGIVISIIGAPYFVWLLIRQKTAR</sequence>
<feature type="transmembrane region" description="Helical" evidence="8">
    <location>
        <begin position="157"/>
        <end position="178"/>
    </location>
</feature>
<feature type="transmembrane region" description="Helical" evidence="8">
    <location>
        <begin position="190"/>
        <end position="210"/>
    </location>
</feature>
<evidence type="ECO:0000313" key="10">
    <source>
        <dbReference type="Proteomes" id="UP000502136"/>
    </source>
</evidence>
<proteinExistence type="inferred from homology"/>
<dbReference type="PANTHER" id="PTHR30472:SF23">
    <property type="entry name" value="IRON-UPTAKE SYSTEM PERMEASE PROTEIN FEUC"/>
    <property type="match status" value="1"/>
</dbReference>
<gene>
    <name evidence="9" type="ORF">HGI30_01050</name>
</gene>
<dbReference type="GO" id="GO:0033214">
    <property type="term" value="P:siderophore-iron import into cell"/>
    <property type="evidence" value="ECO:0007669"/>
    <property type="project" value="TreeGrafter"/>
</dbReference>
<evidence type="ECO:0000256" key="3">
    <source>
        <dbReference type="ARBA" id="ARBA00022448"/>
    </source>
</evidence>
<comment type="subcellular location">
    <subcellularLocation>
        <location evidence="1">Cell membrane</location>
        <topology evidence="1">Multi-pass membrane protein</topology>
    </subcellularLocation>
</comment>
<evidence type="ECO:0000256" key="8">
    <source>
        <dbReference type="SAM" id="Phobius"/>
    </source>
</evidence>
<dbReference type="GO" id="GO:0022857">
    <property type="term" value="F:transmembrane transporter activity"/>
    <property type="evidence" value="ECO:0007669"/>
    <property type="project" value="InterPro"/>
</dbReference>
<dbReference type="EMBL" id="CP051428">
    <property type="protein sequence ID" value="QJC50329.1"/>
    <property type="molecule type" value="Genomic_DNA"/>
</dbReference>
<dbReference type="Pfam" id="PF01032">
    <property type="entry name" value="FecCD"/>
    <property type="match status" value="1"/>
</dbReference>
<feature type="transmembrane region" description="Helical" evidence="8">
    <location>
        <begin position="40"/>
        <end position="60"/>
    </location>
</feature>
<dbReference type="FunFam" id="1.10.3470.10:FF:000001">
    <property type="entry name" value="Vitamin B12 ABC transporter permease BtuC"/>
    <property type="match status" value="1"/>
</dbReference>
<keyword evidence="6 8" id="KW-1133">Transmembrane helix</keyword>
<evidence type="ECO:0000256" key="7">
    <source>
        <dbReference type="ARBA" id="ARBA00023136"/>
    </source>
</evidence>
<evidence type="ECO:0000256" key="5">
    <source>
        <dbReference type="ARBA" id="ARBA00022692"/>
    </source>
</evidence>
<dbReference type="SUPFAM" id="SSF81345">
    <property type="entry name" value="ABC transporter involved in vitamin B12 uptake, BtuC"/>
    <property type="match status" value="1"/>
</dbReference>
<protein>
    <submittedName>
        <fullName evidence="9">Iron ABC transporter permease</fullName>
    </submittedName>
</protein>
<name>A0A6H2GSJ7_9BACL</name>
<dbReference type="Gene3D" id="1.10.3470.10">
    <property type="entry name" value="ABC transporter involved in vitamin B12 uptake, BtuC"/>
    <property type="match status" value="1"/>
</dbReference>
<dbReference type="RefSeq" id="WP_168906011.1">
    <property type="nucleotide sequence ID" value="NZ_CP051428.1"/>
</dbReference>
<feature type="transmembrane region" description="Helical" evidence="8">
    <location>
        <begin position="94"/>
        <end position="114"/>
    </location>
</feature>
<keyword evidence="5 8" id="KW-0812">Transmembrane</keyword>
<keyword evidence="7 8" id="KW-0472">Membrane</keyword>
<dbReference type="KEGG" id="palr:HGI30_01050"/>